<evidence type="ECO:0000256" key="2">
    <source>
        <dbReference type="ARBA" id="ARBA00022558"/>
    </source>
</evidence>
<dbReference type="GO" id="GO:0003677">
    <property type="term" value="F:DNA binding"/>
    <property type="evidence" value="ECO:0007669"/>
    <property type="project" value="InterPro"/>
</dbReference>
<dbReference type="GO" id="GO:0006310">
    <property type="term" value="P:DNA recombination"/>
    <property type="evidence" value="ECO:0007669"/>
    <property type="project" value="UniProtKB-KW"/>
</dbReference>
<evidence type="ECO:0000256" key="3">
    <source>
        <dbReference type="ARBA" id="ARBA00022908"/>
    </source>
</evidence>
<dbReference type="PROSITE" id="PS51898">
    <property type="entry name" value="TYR_RECOMBINASE"/>
    <property type="match status" value="1"/>
</dbReference>
<comment type="similarity">
    <text evidence="1">Belongs to the 'phage' integrase family.</text>
</comment>
<dbReference type="InterPro" id="IPR050090">
    <property type="entry name" value="Tyrosine_recombinase_XerCD"/>
</dbReference>
<evidence type="ECO:0000256" key="1">
    <source>
        <dbReference type="ARBA" id="ARBA00008857"/>
    </source>
</evidence>
<dbReference type="Gene3D" id="1.10.443.10">
    <property type="entry name" value="Intergrase catalytic core"/>
    <property type="match status" value="1"/>
</dbReference>
<keyword evidence="6" id="KW-0233">DNA recombination</keyword>
<keyword evidence="4" id="KW-0805">Transcription regulation</keyword>
<dbReference type="InterPro" id="IPR011010">
    <property type="entry name" value="DNA_brk_join_enz"/>
</dbReference>
<evidence type="ECO:0000259" key="7">
    <source>
        <dbReference type="PROSITE" id="PS51898"/>
    </source>
</evidence>
<dbReference type="NCBIfam" id="NF007370">
    <property type="entry name" value="PRK09870.1"/>
    <property type="match status" value="1"/>
</dbReference>
<evidence type="ECO:0000313" key="9">
    <source>
        <dbReference type="Proteomes" id="UP000037393"/>
    </source>
</evidence>
<dbReference type="Pfam" id="PF00589">
    <property type="entry name" value="Phage_integrase"/>
    <property type="match status" value="1"/>
</dbReference>
<dbReference type="InterPro" id="IPR002104">
    <property type="entry name" value="Integrase_catalytic"/>
</dbReference>
<dbReference type="PATRIC" id="fig|379893.3.peg.1672"/>
<protein>
    <submittedName>
        <fullName evidence="8">DNA recombinase</fullName>
    </submittedName>
</protein>
<feature type="domain" description="Tyr recombinase" evidence="7">
    <location>
        <begin position="2"/>
        <end position="183"/>
    </location>
</feature>
<evidence type="ECO:0000256" key="5">
    <source>
        <dbReference type="ARBA" id="ARBA00023163"/>
    </source>
</evidence>
<dbReference type="SUPFAM" id="SSF56349">
    <property type="entry name" value="DNA breaking-rejoining enzymes"/>
    <property type="match status" value="1"/>
</dbReference>
<evidence type="ECO:0000313" key="8">
    <source>
        <dbReference type="EMBL" id="KNC94826.1"/>
    </source>
</evidence>
<dbReference type="InterPro" id="IPR013762">
    <property type="entry name" value="Integrase-like_cat_sf"/>
</dbReference>
<evidence type="ECO:0000256" key="4">
    <source>
        <dbReference type="ARBA" id="ARBA00023015"/>
    </source>
</evidence>
<dbReference type="PANTHER" id="PTHR30349:SF62">
    <property type="entry name" value="TYPE 1 FIMBRIAE REGULATORY PROTEIN FIMB-RELATED"/>
    <property type="match status" value="1"/>
</dbReference>
<dbReference type="NCBIfam" id="NF007371">
    <property type="entry name" value="PRK09871.1"/>
    <property type="match status" value="1"/>
</dbReference>
<keyword evidence="2" id="KW-1029">Fimbrium biogenesis</keyword>
<keyword evidence="3" id="KW-0229">DNA integration</keyword>
<accession>A0A0L0GKR2</accession>
<proteinExistence type="inferred from homology"/>
<dbReference type="PANTHER" id="PTHR30349">
    <property type="entry name" value="PHAGE INTEGRASE-RELATED"/>
    <property type="match status" value="1"/>
</dbReference>
<keyword evidence="9" id="KW-1185">Reference proteome</keyword>
<organism evidence="8 9">
    <name type="scientific">Trabulsiella odontotermitis</name>
    <dbReference type="NCBI Taxonomy" id="379893"/>
    <lineage>
        <taxon>Bacteria</taxon>
        <taxon>Pseudomonadati</taxon>
        <taxon>Pseudomonadota</taxon>
        <taxon>Gammaproteobacteria</taxon>
        <taxon>Enterobacterales</taxon>
        <taxon>Enterobacteriaceae</taxon>
        <taxon>Trabulsiella</taxon>
    </lineage>
</organism>
<dbReference type="EMBL" id="JNGI01000019">
    <property type="protein sequence ID" value="KNC94826.1"/>
    <property type="molecule type" value="Genomic_DNA"/>
</dbReference>
<name>A0A0L0GKR2_9ENTR</name>
<reference evidence="8 9" key="1">
    <citation type="journal article" date="2015" name="Appl. Environ. Microbiol.">
        <title>The Enterobacterium Trabulsiella odontotermitis Presents Novel Adaptations Related to Its Association with Fungus-Growing Termites.</title>
        <authorList>
            <person name="Sapountzis P."/>
            <person name="Gruntjes T."/>
            <person name="Otani S."/>
            <person name="Estevez J."/>
            <person name="da Costa R.R."/>
            <person name="Plunkett G.3rd."/>
            <person name="Perna N.T."/>
            <person name="Poulsen M."/>
        </authorList>
    </citation>
    <scope>NUCLEOTIDE SEQUENCE [LARGE SCALE GENOMIC DNA]</scope>
    <source>
        <strain evidence="8 9">12</strain>
    </source>
</reference>
<dbReference type="Proteomes" id="UP000037393">
    <property type="component" value="Unassembled WGS sequence"/>
</dbReference>
<dbReference type="RefSeq" id="WP_049849620.1">
    <property type="nucleotide sequence ID" value="NZ_JNGH01000104.1"/>
</dbReference>
<gene>
    <name evidence="8" type="ORF">GM31_12455</name>
</gene>
<comment type="caution">
    <text evidence="8">The sequence shown here is derived from an EMBL/GenBank/DDBJ whole genome shotgun (WGS) entry which is preliminary data.</text>
</comment>
<dbReference type="AlphaFoldDB" id="A0A0L0GKR2"/>
<dbReference type="GO" id="GO:0015074">
    <property type="term" value="P:DNA integration"/>
    <property type="evidence" value="ECO:0007669"/>
    <property type="project" value="UniProtKB-KW"/>
</dbReference>
<evidence type="ECO:0000256" key="6">
    <source>
        <dbReference type="ARBA" id="ARBA00023172"/>
    </source>
</evidence>
<keyword evidence="5" id="KW-0804">Transcription</keyword>
<sequence>MPNRKHLTTSEINEMLSASLAGKYPERDWCLIQMCFLHGLRASEACQLRTSDIDLRDKVIYIRRLKGGFSTVHPLTQDELPHLKRWIKQRNQMRGADSEWLFLSQKGGQLSRKHVYTLIKRYGEAANISVTSHPHMLRHACGYALADSGADTRLIQDYLGHRNIRHTVIYTASNPQRFTGLWQKGVNRK</sequence>